<dbReference type="Pfam" id="PF13692">
    <property type="entry name" value="Glyco_trans_1_4"/>
    <property type="match status" value="1"/>
</dbReference>
<dbReference type="AlphaFoldDB" id="A0A239FF77"/>
<organism evidence="1 2">
    <name type="scientific">Pontibacter ummariensis</name>
    <dbReference type="NCBI Taxonomy" id="1610492"/>
    <lineage>
        <taxon>Bacteria</taxon>
        <taxon>Pseudomonadati</taxon>
        <taxon>Bacteroidota</taxon>
        <taxon>Cytophagia</taxon>
        <taxon>Cytophagales</taxon>
        <taxon>Hymenobacteraceae</taxon>
        <taxon>Pontibacter</taxon>
    </lineage>
</organism>
<accession>A0A239FF77</accession>
<keyword evidence="1" id="KW-0808">Transferase</keyword>
<name>A0A239FF77_9BACT</name>
<keyword evidence="2" id="KW-1185">Reference proteome</keyword>
<dbReference type="OrthoDB" id="9794513at2"/>
<evidence type="ECO:0000313" key="2">
    <source>
        <dbReference type="Proteomes" id="UP000198432"/>
    </source>
</evidence>
<reference evidence="2" key="1">
    <citation type="submission" date="2017-06" db="EMBL/GenBank/DDBJ databases">
        <authorList>
            <person name="Varghese N."/>
            <person name="Submissions S."/>
        </authorList>
    </citation>
    <scope>NUCLEOTIDE SEQUENCE [LARGE SCALE GENOMIC DNA]</scope>
    <source>
        <strain evidence="2">NKM1</strain>
    </source>
</reference>
<evidence type="ECO:0000313" key="1">
    <source>
        <dbReference type="EMBL" id="SNS55579.1"/>
    </source>
</evidence>
<dbReference type="Proteomes" id="UP000198432">
    <property type="component" value="Unassembled WGS sequence"/>
</dbReference>
<protein>
    <submittedName>
        <fullName evidence="1">Glycosyl transferases group 1</fullName>
    </submittedName>
</protein>
<dbReference type="RefSeq" id="WP_089319231.1">
    <property type="nucleotide sequence ID" value="NZ_FZOQ01000008.1"/>
</dbReference>
<sequence>MEKPLRVLTWHIHGSYLYYLTQTPCEFYLPVKEGKPEGYGGRSGHFAWGSNAHDVPVEEVKHLEVDCILFQSRKNYLEDQYEILSPEQRALPKIFLEHDPPREVPTDTRHVVDDPDMLLVHVTHFNNLMWDNNRTPTKVIQHGVVVPQNAKYTGELEKGIVVINGLSKRGRRLGLDVFEAVRQEVPLDLVGMGSKALGGLGEIPGPDLPAFIGQYRFFFNPIRYTSLGLAVCEAMMVGLPIVGLATTEMSVAIKNRESGFVDTNVAVLIERMKMLLQKPVVARELSKGAQQAAQRHFNISHFTYEWSQTFHQAVRQTTNPTNRRYLWQAEKK</sequence>
<proteinExistence type="predicted"/>
<dbReference type="Gene3D" id="3.40.50.2000">
    <property type="entry name" value="Glycogen Phosphorylase B"/>
    <property type="match status" value="1"/>
</dbReference>
<gene>
    <name evidence="1" type="ORF">SAMN06296052_108162</name>
</gene>
<dbReference type="SUPFAM" id="SSF53756">
    <property type="entry name" value="UDP-Glycosyltransferase/glycogen phosphorylase"/>
    <property type="match status" value="1"/>
</dbReference>
<dbReference type="GO" id="GO:0016740">
    <property type="term" value="F:transferase activity"/>
    <property type="evidence" value="ECO:0007669"/>
    <property type="project" value="UniProtKB-KW"/>
</dbReference>
<dbReference type="EMBL" id="FZOQ01000008">
    <property type="protein sequence ID" value="SNS55579.1"/>
    <property type="molecule type" value="Genomic_DNA"/>
</dbReference>